<dbReference type="STRING" id="1802538.A2382_01255"/>
<feature type="domain" description="DDH" evidence="6">
    <location>
        <begin position="79"/>
        <end position="219"/>
    </location>
</feature>
<dbReference type="Gene3D" id="3.90.1640.30">
    <property type="match status" value="1"/>
</dbReference>
<dbReference type="GO" id="GO:0006310">
    <property type="term" value="P:DNA recombination"/>
    <property type="evidence" value="ECO:0007669"/>
    <property type="project" value="InterPro"/>
</dbReference>
<evidence type="ECO:0000256" key="5">
    <source>
        <dbReference type="ARBA" id="ARBA00022839"/>
    </source>
</evidence>
<dbReference type="SUPFAM" id="SSF64182">
    <property type="entry name" value="DHH phosphoesterases"/>
    <property type="match status" value="1"/>
</dbReference>
<dbReference type="Gene3D" id="2.40.50.460">
    <property type="match status" value="1"/>
</dbReference>
<dbReference type="InterPro" id="IPR001667">
    <property type="entry name" value="DDH_dom"/>
</dbReference>
<feature type="domain" description="RecJ OB" evidence="8">
    <location>
        <begin position="443"/>
        <end position="546"/>
    </location>
</feature>
<dbReference type="InterPro" id="IPR038763">
    <property type="entry name" value="DHH_sf"/>
</dbReference>
<dbReference type="InterPro" id="IPR004610">
    <property type="entry name" value="RecJ"/>
</dbReference>
<organism evidence="9 10">
    <name type="scientific">Candidatus Woesebacteria bacterium RIFOXYB1_FULL_38_16</name>
    <dbReference type="NCBI Taxonomy" id="1802538"/>
    <lineage>
        <taxon>Bacteria</taxon>
        <taxon>Candidatus Woeseibacteriota</taxon>
    </lineage>
</organism>
<dbReference type="AlphaFoldDB" id="A0A1F8CSI2"/>
<dbReference type="Proteomes" id="UP000178999">
    <property type="component" value="Unassembled WGS sequence"/>
</dbReference>
<dbReference type="PANTHER" id="PTHR30255:SF2">
    <property type="entry name" value="SINGLE-STRANDED-DNA-SPECIFIC EXONUCLEASE RECJ"/>
    <property type="match status" value="1"/>
</dbReference>
<comment type="caution">
    <text evidence="9">The sequence shown here is derived from an EMBL/GenBank/DDBJ whole genome shotgun (WGS) entry which is preliminary data.</text>
</comment>
<evidence type="ECO:0000256" key="3">
    <source>
        <dbReference type="ARBA" id="ARBA00022722"/>
    </source>
</evidence>
<dbReference type="Pfam" id="PF02272">
    <property type="entry name" value="DHHA1"/>
    <property type="match status" value="1"/>
</dbReference>
<dbReference type="GO" id="GO:0006281">
    <property type="term" value="P:DNA repair"/>
    <property type="evidence" value="ECO:0007669"/>
    <property type="project" value="InterPro"/>
</dbReference>
<evidence type="ECO:0000259" key="7">
    <source>
        <dbReference type="Pfam" id="PF02272"/>
    </source>
</evidence>
<evidence type="ECO:0000313" key="10">
    <source>
        <dbReference type="Proteomes" id="UP000178999"/>
    </source>
</evidence>
<proteinExistence type="inferred from homology"/>
<dbReference type="GO" id="GO:0008409">
    <property type="term" value="F:5'-3' exonuclease activity"/>
    <property type="evidence" value="ECO:0007669"/>
    <property type="project" value="InterPro"/>
</dbReference>
<name>A0A1F8CSI2_9BACT</name>
<keyword evidence="3" id="KW-0540">Nuclease</keyword>
<reference evidence="9 10" key="1">
    <citation type="journal article" date="2016" name="Nat. Commun.">
        <title>Thousands of microbial genomes shed light on interconnected biogeochemical processes in an aquifer system.</title>
        <authorList>
            <person name="Anantharaman K."/>
            <person name="Brown C.T."/>
            <person name="Hug L.A."/>
            <person name="Sharon I."/>
            <person name="Castelle C.J."/>
            <person name="Probst A.J."/>
            <person name="Thomas B.C."/>
            <person name="Singh A."/>
            <person name="Wilkins M.J."/>
            <person name="Karaoz U."/>
            <person name="Brodie E.L."/>
            <person name="Williams K.H."/>
            <person name="Hubbard S.S."/>
            <person name="Banfield J.F."/>
        </authorList>
    </citation>
    <scope>NUCLEOTIDE SEQUENCE [LARGE SCALE GENOMIC DNA]</scope>
</reference>
<evidence type="ECO:0000256" key="4">
    <source>
        <dbReference type="ARBA" id="ARBA00022801"/>
    </source>
</evidence>
<protein>
    <recommendedName>
        <fullName evidence="2">Single-stranded-DNA-specific exonuclease RecJ</fullName>
    </recommendedName>
</protein>
<feature type="domain" description="DHHA1" evidence="7">
    <location>
        <begin position="341"/>
        <end position="427"/>
    </location>
</feature>
<evidence type="ECO:0000259" key="6">
    <source>
        <dbReference type="Pfam" id="PF01368"/>
    </source>
</evidence>
<dbReference type="EMBL" id="MGHY01000021">
    <property type="protein sequence ID" value="OGM79026.1"/>
    <property type="molecule type" value="Genomic_DNA"/>
</dbReference>
<dbReference type="Pfam" id="PF01368">
    <property type="entry name" value="DHH"/>
    <property type="match status" value="1"/>
</dbReference>
<evidence type="ECO:0000313" key="9">
    <source>
        <dbReference type="EMBL" id="OGM79026.1"/>
    </source>
</evidence>
<accession>A0A1F8CSI2</accession>
<sequence length="566" mass="63317">MKDRKWEVLGKLGKGKNKVGDVLEVIFENRGLKSEKERGEFMNSFHPKDLDFHELGLKKSGILAAVKRIKLAKERGESVIVYGDYDADGICSTAVLWEALYVLGLNCLPFIPNRFNDGYGINLKSVEKILENNSDLKLIVTVDNGITANKEIEKIKTKGIDVIVSDHHQQGEKLPRVSAIVHSLKLCGSSVAWILARELYREFEKEKCIDNGLDLVAIGSIADQMSYVGVNRSFIKWGLLSLQQTSRVGLLALIKSMGVEREKISSYTVGFMIAPRLNATGRMDTALDSLRLVCAKNIKKVEELTINMNKKNQERQNAVLESLELINGKKRSVPQDLVFVSDRKLHEGIIGLLASNLAEKYFLPAVVVSVGEVYAKGSARSIPGVNIIKAIKELDKYLIAGGGHPMAAGFTIKTSDIKPFSLKLTKIIKSLLTPNLKVKKVLIDLEVGFDLIDWDLFSSLENLSPFGIDNPSPVFLTRDVEVLEFKKVGEGGKHLKLKVKHFGREYDAIGFGLGERNDLGDKIDIVYSLEKNTWNNRESLQLKIEDIRKSEEFLKSWDKEIYGERI</sequence>
<dbReference type="NCBIfam" id="TIGR00644">
    <property type="entry name" value="recJ"/>
    <property type="match status" value="1"/>
</dbReference>
<dbReference type="Pfam" id="PF17768">
    <property type="entry name" value="RecJ_OB"/>
    <property type="match status" value="1"/>
</dbReference>
<dbReference type="GO" id="GO:0003676">
    <property type="term" value="F:nucleic acid binding"/>
    <property type="evidence" value="ECO:0007669"/>
    <property type="project" value="InterPro"/>
</dbReference>
<keyword evidence="4" id="KW-0378">Hydrolase</keyword>
<dbReference type="InterPro" id="IPR041122">
    <property type="entry name" value="RecJ_OB"/>
</dbReference>
<evidence type="ECO:0000256" key="1">
    <source>
        <dbReference type="ARBA" id="ARBA00005915"/>
    </source>
</evidence>
<comment type="similarity">
    <text evidence="1">Belongs to the RecJ family.</text>
</comment>
<dbReference type="PANTHER" id="PTHR30255">
    <property type="entry name" value="SINGLE-STRANDED-DNA-SPECIFIC EXONUCLEASE RECJ"/>
    <property type="match status" value="1"/>
</dbReference>
<dbReference type="InterPro" id="IPR003156">
    <property type="entry name" value="DHHA1_dom"/>
</dbReference>
<keyword evidence="5 9" id="KW-0269">Exonuclease</keyword>
<evidence type="ECO:0000259" key="8">
    <source>
        <dbReference type="Pfam" id="PF17768"/>
    </source>
</evidence>
<evidence type="ECO:0000256" key="2">
    <source>
        <dbReference type="ARBA" id="ARBA00019841"/>
    </source>
</evidence>
<gene>
    <name evidence="9" type="ORF">A2382_01255</name>
</gene>
<dbReference type="InterPro" id="IPR051673">
    <property type="entry name" value="SSDNA_exonuclease_RecJ"/>
</dbReference>